<evidence type="ECO:0000313" key="3">
    <source>
        <dbReference type="Proteomes" id="UP000320055"/>
    </source>
</evidence>
<evidence type="ECO:0000313" key="2">
    <source>
        <dbReference type="EMBL" id="VEP17793.1"/>
    </source>
</evidence>
<keyword evidence="3" id="KW-1185">Reference proteome</keyword>
<accession>A0A563W2M5</accession>
<protein>
    <submittedName>
        <fullName evidence="2">Uncharacterized protein</fullName>
    </submittedName>
</protein>
<dbReference type="EMBL" id="CAACVJ010000605">
    <property type="protein sequence ID" value="VEP17793.1"/>
    <property type="molecule type" value="Genomic_DNA"/>
</dbReference>
<organism evidence="2 3">
    <name type="scientific">Hyella patelloides LEGE 07179</name>
    <dbReference type="NCBI Taxonomy" id="945734"/>
    <lineage>
        <taxon>Bacteria</taxon>
        <taxon>Bacillati</taxon>
        <taxon>Cyanobacteriota</taxon>
        <taxon>Cyanophyceae</taxon>
        <taxon>Pleurocapsales</taxon>
        <taxon>Hyellaceae</taxon>
        <taxon>Hyella</taxon>
    </lineage>
</organism>
<dbReference type="AlphaFoldDB" id="A0A563W2M5"/>
<evidence type="ECO:0000256" key="1">
    <source>
        <dbReference type="SAM" id="MobiDB-lite"/>
    </source>
</evidence>
<name>A0A563W2M5_9CYAN</name>
<dbReference type="Proteomes" id="UP000320055">
    <property type="component" value="Unassembled WGS sequence"/>
</dbReference>
<reference evidence="2 3" key="1">
    <citation type="submission" date="2019-01" db="EMBL/GenBank/DDBJ databases">
        <authorList>
            <person name="Brito A."/>
        </authorList>
    </citation>
    <scope>NUCLEOTIDE SEQUENCE [LARGE SCALE GENOMIC DNA]</scope>
    <source>
        <strain evidence="2">1</strain>
    </source>
</reference>
<sequence length="54" mass="5614">MGPVVRALGSLAARHLGCPVGGPDAGTPDYGRGRFPGPGRQRRCCPDAIPVSKW</sequence>
<feature type="region of interest" description="Disordered" evidence="1">
    <location>
        <begin position="22"/>
        <end position="42"/>
    </location>
</feature>
<gene>
    <name evidence="2" type="ORF">H1P_6430009</name>
</gene>
<proteinExistence type="predicted"/>